<feature type="transmembrane region" description="Helical" evidence="6">
    <location>
        <begin position="21"/>
        <end position="41"/>
    </location>
</feature>
<dbReference type="GO" id="GO:0019441">
    <property type="term" value="P:L-tryptophan catabolic process to kynurenine"/>
    <property type="evidence" value="ECO:0007669"/>
    <property type="project" value="UniProtKB-UniRule"/>
</dbReference>
<dbReference type="AlphaFoldDB" id="C5FYI6"/>
<evidence type="ECO:0000313" key="7">
    <source>
        <dbReference type="EMBL" id="EEQ34584.1"/>
    </source>
</evidence>
<dbReference type="VEuPathDB" id="FungiDB:MCYG_07403"/>
<protein>
    <recommendedName>
        <fullName evidence="5">Indoleamine 2,3-dioxygenase</fullName>
        <ecNumber evidence="5">1.13.11.52</ecNumber>
    </recommendedName>
</protein>
<keyword evidence="4 5" id="KW-0349">Heme</keyword>
<dbReference type="GO" id="GO:0046872">
    <property type="term" value="F:metal ion binding"/>
    <property type="evidence" value="ECO:0007669"/>
    <property type="project" value="UniProtKB-UniRule"/>
</dbReference>
<accession>C5FYI6</accession>
<dbReference type="OMA" id="WHQYSGG"/>
<dbReference type="EMBL" id="DS995707">
    <property type="protein sequence ID" value="EEQ34584.1"/>
    <property type="molecule type" value="Genomic_DNA"/>
</dbReference>
<dbReference type="GeneID" id="9225809"/>
<dbReference type="RefSeq" id="XP_002843620.1">
    <property type="nucleotide sequence ID" value="XM_002843574.1"/>
</dbReference>
<dbReference type="EC" id="1.13.11.52" evidence="5"/>
<gene>
    <name evidence="7" type="ORF">MCYG_07403</name>
</gene>
<dbReference type="Gene3D" id="1.20.58.480">
    <property type="match status" value="1"/>
</dbReference>
<dbReference type="Pfam" id="PF01231">
    <property type="entry name" value="IDO"/>
    <property type="match status" value="1"/>
</dbReference>
<dbReference type="GO" id="GO:0033754">
    <property type="term" value="F:indoleamine 2,3-dioxygenase activity"/>
    <property type="evidence" value="ECO:0007669"/>
    <property type="project" value="UniProtKB-EC"/>
</dbReference>
<evidence type="ECO:0000256" key="2">
    <source>
        <dbReference type="ARBA" id="ARBA00022723"/>
    </source>
</evidence>
<dbReference type="OrthoDB" id="540174at2759"/>
<keyword evidence="3 4" id="KW-0408">Iron</keyword>
<keyword evidence="8" id="KW-1185">Reference proteome</keyword>
<proteinExistence type="inferred from homology"/>
<dbReference type="InterPro" id="IPR000898">
    <property type="entry name" value="Indolamine_dOase"/>
</dbReference>
<dbReference type="GO" id="GO:0005737">
    <property type="term" value="C:cytoplasm"/>
    <property type="evidence" value="ECO:0007669"/>
    <property type="project" value="TreeGrafter"/>
</dbReference>
<evidence type="ECO:0000256" key="6">
    <source>
        <dbReference type="SAM" id="Phobius"/>
    </source>
</evidence>
<keyword evidence="2 4" id="KW-0479">Metal-binding</keyword>
<comment type="function">
    <text evidence="5">Produces N-formyl-kynurenine through the oxidation of tryptophan.</text>
</comment>
<keyword evidence="6" id="KW-0812">Transmembrane</keyword>
<dbReference type="eggNOG" id="ENOG502RZ6X">
    <property type="taxonomic scope" value="Eukaryota"/>
</dbReference>
<reference evidence="8" key="1">
    <citation type="journal article" date="2012" name="MBio">
        <title>Comparative genome analysis of Trichophyton rubrum and related dermatophytes reveals candidate genes involved in infection.</title>
        <authorList>
            <person name="Martinez D.A."/>
            <person name="Oliver B.G."/>
            <person name="Graeser Y."/>
            <person name="Goldberg J.M."/>
            <person name="Li W."/>
            <person name="Martinez-Rossi N.M."/>
            <person name="Monod M."/>
            <person name="Shelest E."/>
            <person name="Barton R.C."/>
            <person name="Birch E."/>
            <person name="Brakhage A.A."/>
            <person name="Chen Z."/>
            <person name="Gurr S.J."/>
            <person name="Heiman D."/>
            <person name="Heitman J."/>
            <person name="Kosti I."/>
            <person name="Rossi A."/>
            <person name="Saif S."/>
            <person name="Samalova M."/>
            <person name="Saunders C.W."/>
            <person name="Shea T."/>
            <person name="Summerbell R.C."/>
            <person name="Xu J."/>
            <person name="Young S."/>
            <person name="Zeng Q."/>
            <person name="Birren B.W."/>
            <person name="Cuomo C.A."/>
            <person name="White T.C."/>
        </authorList>
    </citation>
    <scope>NUCLEOTIDE SEQUENCE [LARGE SCALE GENOMIC DNA]</scope>
    <source>
        <strain evidence="8">ATCC MYA-4605 / CBS 113480</strain>
    </source>
</reference>
<dbReference type="GO" id="GO:0034354">
    <property type="term" value="P:'de novo' NAD+ biosynthetic process from L-tryptophan"/>
    <property type="evidence" value="ECO:0007669"/>
    <property type="project" value="TreeGrafter"/>
</dbReference>
<evidence type="ECO:0000256" key="1">
    <source>
        <dbReference type="ARBA" id="ARBA00007119"/>
    </source>
</evidence>
<dbReference type="PROSITE" id="PS00876">
    <property type="entry name" value="IDO_1"/>
    <property type="match status" value="1"/>
</dbReference>
<comment type="similarity">
    <text evidence="1 5">Belongs to the indoleamine 2,3-dioxygenase family.</text>
</comment>
<dbReference type="GO" id="GO:0020037">
    <property type="term" value="F:heme binding"/>
    <property type="evidence" value="ECO:0007669"/>
    <property type="project" value="UniProtKB-UniRule"/>
</dbReference>
<evidence type="ECO:0000256" key="5">
    <source>
        <dbReference type="RuleBase" id="RU369119"/>
    </source>
</evidence>
<dbReference type="Proteomes" id="UP000002035">
    <property type="component" value="Unassembled WGS sequence"/>
</dbReference>
<dbReference type="PANTHER" id="PTHR28657:SF10">
    <property type="entry name" value="INDOLEAMINE 2,3-DIOXYGENASE"/>
    <property type="match status" value="1"/>
</dbReference>
<feature type="binding site" description="proximal binding residue" evidence="4">
    <location>
        <position position="423"/>
    </location>
    <ligand>
        <name>heme b</name>
        <dbReference type="ChEBI" id="CHEBI:60344"/>
    </ligand>
    <ligandPart>
        <name>Fe</name>
        <dbReference type="ChEBI" id="CHEBI:18248"/>
    </ligandPart>
</feature>
<name>C5FYI6_ARTOC</name>
<dbReference type="STRING" id="554155.C5FYI6"/>
<dbReference type="PANTHER" id="PTHR28657">
    <property type="entry name" value="INDOLEAMINE 2,3-DIOXYGENASE"/>
    <property type="match status" value="1"/>
</dbReference>
<dbReference type="InterPro" id="IPR037217">
    <property type="entry name" value="Trp/Indoleamine_2_3_dOase-like"/>
</dbReference>
<dbReference type="SUPFAM" id="SSF140959">
    <property type="entry name" value="Indolic compounds 2,3-dioxygenase-like"/>
    <property type="match status" value="1"/>
</dbReference>
<comment type="catalytic activity">
    <reaction evidence="5">
        <text>L-tryptophan + O2 = N-formyl-L-kynurenine</text>
        <dbReference type="Rhea" id="RHEA:24536"/>
        <dbReference type="ChEBI" id="CHEBI:15379"/>
        <dbReference type="ChEBI" id="CHEBI:57912"/>
        <dbReference type="ChEBI" id="CHEBI:58629"/>
    </reaction>
</comment>
<keyword evidence="5" id="KW-0560">Oxidoreductase</keyword>
<dbReference type="HOGENOM" id="CLU_010089_0_1_1"/>
<evidence type="ECO:0000256" key="4">
    <source>
        <dbReference type="PIRSR" id="PIRSR600898-1"/>
    </source>
</evidence>
<keyword evidence="5 7" id="KW-0223">Dioxygenase</keyword>
<keyword evidence="6" id="KW-1133">Transmembrane helix</keyword>
<keyword evidence="6" id="KW-0472">Membrane</keyword>
<evidence type="ECO:0000256" key="3">
    <source>
        <dbReference type="ARBA" id="ARBA00023004"/>
    </source>
</evidence>
<evidence type="ECO:0000313" key="8">
    <source>
        <dbReference type="Proteomes" id="UP000002035"/>
    </source>
</evidence>
<sequence>MRWRNIFEIQLPIRSYVYKNGFWWSTETVCSFFGIMFASMVRESLASMAWIINYNKQLLCEAMATIEVLRYIPSDRQLLAASSRTMTVINLDEFRVTRAAFLPEVCPLTVLPDPYYEPWEYTASRLPQLLECGSLRSTVEALPVLCTEPYVVLAYMAHAYIWGGDEPKEVLPPQICGPFLRVCAQVEIPPVLTCAAANLWNFSCSGNDFSRLDDLQALISFAGTETESWFLTGGVAIEATGAKVVQPLQKALQAVETRDYMVIIRGLEALKLCIDDMTALLMRMYERCDPMTFCHRIRPFYAGSKNMATAGLPRGVFYDVGDGKGEWKKFQGGSNGQSSLIQFFDLVLGIEHNDPAKPKREIFHMEARDCMPGPHRRFLQHVSKTGSIRELALSGVPASDEQRRLKAAYLAATDALSNFRTKHIQIVTRLITLPSKKAPKGLKGVGTARTAILPFLKQARDTTAAAGQCQ</sequence>
<organism evidence="7 8">
    <name type="scientific">Arthroderma otae (strain ATCC MYA-4605 / CBS 113480)</name>
    <name type="common">Microsporum canis</name>
    <dbReference type="NCBI Taxonomy" id="554155"/>
    <lineage>
        <taxon>Eukaryota</taxon>
        <taxon>Fungi</taxon>
        <taxon>Dikarya</taxon>
        <taxon>Ascomycota</taxon>
        <taxon>Pezizomycotina</taxon>
        <taxon>Eurotiomycetes</taxon>
        <taxon>Eurotiomycetidae</taxon>
        <taxon>Onygenales</taxon>
        <taxon>Arthrodermataceae</taxon>
        <taxon>Microsporum</taxon>
    </lineage>
</organism>